<dbReference type="EMBL" id="CP098611">
    <property type="protein sequence ID" value="USR92214.1"/>
    <property type="molecule type" value="Genomic_DNA"/>
</dbReference>
<organism evidence="1 2">
    <name type="scientific">Phormidium yuhuli AB48</name>
    <dbReference type="NCBI Taxonomy" id="2940671"/>
    <lineage>
        <taxon>Bacteria</taxon>
        <taxon>Bacillati</taxon>
        <taxon>Cyanobacteriota</taxon>
        <taxon>Cyanophyceae</taxon>
        <taxon>Oscillatoriophycideae</taxon>
        <taxon>Oscillatoriales</taxon>
        <taxon>Oscillatoriaceae</taxon>
        <taxon>Phormidium</taxon>
        <taxon>Phormidium yuhuli</taxon>
    </lineage>
</organism>
<gene>
    <name evidence="1" type="ORF">NEA10_05680</name>
</gene>
<proteinExistence type="predicted"/>
<accession>A0ABY5AVH1</accession>
<reference evidence="1" key="1">
    <citation type="submission" date="2022-06" db="EMBL/GenBank/DDBJ databases">
        <title>Genome sequence of Phormidium yuhuli AB48 isolated from an industrial photobioreactor environment.</title>
        <authorList>
            <person name="Qiu Y."/>
            <person name="Noonan A.J.C."/>
            <person name="Dofher K."/>
            <person name="Koch M."/>
            <person name="Kieft B."/>
            <person name="Lin X."/>
            <person name="Ziels R.M."/>
            <person name="Hallam S.J."/>
        </authorList>
    </citation>
    <scope>NUCLEOTIDE SEQUENCE</scope>
    <source>
        <strain evidence="1">AB48</strain>
    </source>
</reference>
<dbReference type="PANTHER" id="PTHR39338:SF7">
    <property type="entry name" value="BLL6692 PROTEIN"/>
    <property type="match status" value="1"/>
</dbReference>
<dbReference type="RefSeq" id="WP_252664285.1">
    <property type="nucleotide sequence ID" value="NZ_CP098611.1"/>
</dbReference>
<dbReference type="PANTHER" id="PTHR39338">
    <property type="entry name" value="BLL5662 PROTEIN-RELATED"/>
    <property type="match status" value="1"/>
</dbReference>
<sequence>MFTLPLYNLFQKLRQPLGLRVDDYELVLKGLEHGFGCESLEDLKFLCSLIWLKSHEPTQLEQFNAIFADYQEDTPESRQGDAAYKGEVELTDASISRSSANSSFLGVSNVSSVVLKPVVQADTPPSWRIDSKPDSKPYIVEPRDFPFQFDLTRRCWRRLRQTTRIPVQSNTQRRSVEVDIPKAIAAIERDGILWSIPWQPQRVNLTELALFIDFNGSMIPFHRACDLLVQTIEPEYFAHVEPYYYQNVPYGYLRSQGRAGPARDLDQVLQSLSRQWTVAVVISDTGAAQATYESSRVERTQAFLNQLTDRVRWLFWLNPVPEDRWQDTTAEDVQDYLQAIGGNMFPLSQDGIDSAIATLYH</sequence>
<name>A0ABY5AVH1_9CYAN</name>
<keyword evidence="2" id="KW-1185">Reference proteome</keyword>
<protein>
    <recommendedName>
        <fullName evidence="3">VWA containing CoxE family protein</fullName>
    </recommendedName>
</protein>
<evidence type="ECO:0008006" key="3">
    <source>
        <dbReference type="Google" id="ProtNLM"/>
    </source>
</evidence>
<dbReference type="Proteomes" id="UP001056708">
    <property type="component" value="Chromosome"/>
</dbReference>
<evidence type="ECO:0000313" key="1">
    <source>
        <dbReference type="EMBL" id="USR92214.1"/>
    </source>
</evidence>
<evidence type="ECO:0000313" key="2">
    <source>
        <dbReference type="Proteomes" id="UP001056708"/>
    </source>
</evidence>